<evidence type="ECO:0000256" key="2">
    <source>
        <dbReference type="ARBA" id="ARBA00022912"/>
    </source>
</evidence>
<evidence type="ECO:0000256" key="3">
    <source>
        <dbReference type="SAM" id="MobiDB-lite"/>
    </source>
</evidence>
<name>A0A7S0F950_9DINO</name>
<dbReference type="PROSITE" id="PS50054">
    <property type="entry name" value="TYR_PHOSPHATASE_DUAL"/>
    <property type="match status" value="1"/>
</dbReference>
<reference evidence="6" key="1">
    <citation type="submission" date="2021-01" db="EMBL/GenBank/DDBJ databases">
        <authorList>
            <person name="Corre E."/>
            <person name="Pelletier E."/>
            <person name="Niang G."/>
            <person name="Scheremetjew M."/>
            <person name="Finn R."/>
            <person name="Kale V."/>
            <person name="Holt S."/>
            <person name="Cochrane G."/>
            <person name="Meng A."/>
            <person name="Brown T."/>
            <person name="Cohen L."/>
        </authorList>
    </citation>
    <scope>NUCLEOTIDE SEQUENCE</scope>
    <source>
        <strain evidence="6">Pbaha01</strain>
    </source>
</reference>
<feature type="domain" description="Tyrosine-protein phosphatase" evidence="4">
    <location>
        <begin position="422"/>
        <end position="565"/>
    </location>
</feature>
<dbReference type="PANTHER" id="PTHR46381:SF2">
    <property type="entry name" value="MAP KINASE PHOSPHATASE"/>
    <property type="match status" value="1"/>
</dbReference>
<dbReference type="SUPFAM" id="SSF52799">
    <property type="entry name" value="(Phosphotyrosine protein) phosphatases II"/>
    <property type="match status" value="1"/>
</dbReference>
<dbReference type="PROSITE" id="PS50056">
    <property type="entry name" value="TYR_PHOSPHATASE_2"/>
    <property type="match status" value="1"/>
</dbReference>
<dbReference type="CDD" id="cd14498">
    <property type="entry name" value="DSP"/>
    <property type="match status" value="1"/>
</dbReference>
<dbReference type="AlphaFoldDB" id="A0A7S0F950"/>
<evidence type="ECO:0000256" key="1">
    <source>
        <dbReference type="ARBA" id="ARBA00022801"/>
    </source>
</evidence>
<feature type="domain" description="Tyrosine specific protein phosphatases" evidence="5">
    <location>
        <begin position="486"/>
        <end position="544"/>
    </location>
</feature>
<evidence type="ECO:0000259" key="5">
    <source>
        <dbReference type="PROSITE" id="PS50056"/>
    </source>
</evidence>
<dbReference type="EMBL" id="HBEG01002997">
    <property type="protein sequence ID" value="CAD8345995.1"/>
    <property type="molecule type" value="Transcribed_RNA"/>
</dbReference>
<dbReference type="Gene3D" id="3.90.190.10">
    <property type="entry name" value="Protein tyrosine phosphatase superfamily"/>
    <property type="match status" value="1"/>
</dbReference>
<dbReference type="PROSITE" id="PS00383">
    <property type="entry name" value="TYR_PHOSPHATASE_1"/>
    <property type="match status" value="1"/>
</dbReference>
<feature type="region of interest" description="Disordered" evidence="3">
    <location>
        <begin position="276"/>
        <end position="328"/>
    </location>
</feature>
<keyword evidence="1" id="KW-0378">Hydrolase</keyword>
<dbReference type="InterPro" id="IPR020422">
    <property type="entry name" value="TYR_PHOSPHATASE_DUAL_dom"/>
</dbReference>
<dbReference type="InterPro" id="IPR000340">
    <property type="entry name" value="Dual-sp_phosphatase_cat-dom"/>
</dbReference>
<evidence type="ECO:0000259" key="4">
    <source>
        <dbReference type="PROSITE" id="PS50054"/>
    </source>
</evidence>
<dbReference type="InterPro" id="IPR029021">
    <property type="entry name" value="Prot-tyrosine_phosphatase-like"/>
</dbReference>
<dbReference type="GO" id="GO:0004721">
    <property type="term" value="F:phosphoprotein phosphatase activity"/>
    <property type="evidence" value="ECO:0007669"/>
    <property type="project" value="UniProtKB-KW"/>
</dbReference>
<dbReference type="SMART" id="SM00195">
    <property type="entry name" value="DSPc"/>
    <property type="match status" value="1"/>
</dbReference>
<gene>
    <name evidence="6" type="ORF">PBAH0796_LOCUS1733</name>
</gene>
<proteinExistence type="predicted"/>
<dbReference type="PANTHER" id="PTHR46381">
    <property type="entry name" value="MKPA PROTEIN"/>
    <property type="match status" value="1"/>
</dbReference>
<dbReference type="InterPro" id="IPR016130">
    <property type="entry name" value="Tyr_Pase_AS"/>
</dbReference>
<evidence type="ECO:0008006" key="7">
    <source>
        <dbReference type="Google" id="ProtNLM"/>
    </source>
</evidence>
<keyword evidence="2" id="KW-0904">Protein phosphatase</keyword>
<feature type="compositionally biased region" description="Low complexity" evidence="3">
    <location>
        <begin position="294"/>
        <end position="316"/>
    </location>
</feature>
<dbReference type="InterPro" id="IPR000387">
    <property type="entry name" value="Tyr_Pase_dom"/>
</dbReference>
<accession>A0A7S0F950</accession>
<protein>
    <recommendedName>
        <fullName evidence="7">Protein-serine/threonine phosphatase</fullName>
    </recommendedName>
</protein>
<organism evidence="6">
    <name type="scientific">Pyrodinium bahamense</name>
    <dbReference type="NCBI Taxonomy" id="73915"/>
    <lineage>
        <taxon>Eukaryota</taxon>
        <taxon>Sar</taxon>
        <taxon>Alveolata</taxon>
        <taxon>Dinophyceae</taxon>
        <taxon>Gonyaulacales</taxon>
        <taxon>Pyrocystaceae</taxon>
        <taxon>Pyrodinium</taxon>
    </lineage>
</organism>
<sequence length="720" mass="77355">MDVAGSEEPLAPRVVHLLREIAARAGAACTPRGLTGTQSSSDVGQSWQASLGGGSAACGGSGSMEPALRYAIYVWHGLNVDQTDKSLVFAKADELDRKLRHGLGRQGSFIDIFKPAACQNVCQSPPPAEDHDVDMCLAAEKVRQSSNPLLIALLEGAEHGAVRSSRVGSRAAHFPRLADAVARSFGGVFGANSWMREQRRPQAPGDPCTTAAACPVLPPVSATTSSRAAGTQRSGSAALVPRLALGAVSSSLPSEANRYADTAAAASMEVEEASCGSAGRKRLRGPDTGRVAQSARGPATPSTAASASFAMSSAQSARREPASSTQLASSLGARVHGEGPAAMPKAAGVRPKGVMPALNLAALSGQRSITNRPDAPAMLNLEEINMSEEEMLNSYDPENEENNYHLPHHVYKQLQLNHFRQVCSEVVPGALFISSFQVASELESLRKHQITHIVNTAADVCDSCFPDHFSYITYYLKDTNNEDISLLFYRTLEWIQNAISSGGRVLVHCREGISRSATMVIAYLMWRFSLSFEAAHEMIRKVRPICNPNTGFTFQLLLLGKKLNGTSSCSTQSRDRPLLFRIAPHHPREPFLLLMPVEWSPSWPMVDPRFGWVVQRGPQLVLWIGSQVTDSAVVRDTVTKHAQRLEAFERCQPSVKVINEGEEPALWQVLGLASNADCGSLIAPRPAYDADFEVLQALAAPAVACSCEAPPLARPMHSAL</sequence>
<evidence type="ECO:0000313" key="6">
    <source>
        <dbReference type="EMBL" id="CAD8345995.1"/>
    </source>
</evidence>
<dbReference type="Pfam" id="PF00782">
    <property type="entry name" value="DSPc"/>
    <property type="match status" value="1"/>
</dbReference>